<keyword evidence="3" id="KW-1185">Reference proteome</keyword>
<name>A0ABX6S0K6_9BACI</name>
<evidence type="ECO:0000313" key="3">
    <source>
        <dbReference type="Proteomes" id="UP000515490"/>
    </source>
</evidence>
<sequence length="50" mass="5574">MNPLEFKVQLTAFYIPTLTDLEAESPSNKAPPSSKKHNPLSPYIKDGNDE</sequence>
<gene>
    <name evidence="2" type="ORF">HUW50_01750</name>
</gene>
<proteinExistence type="predicted"/>
<protein>
    <recommendedName>
        <fullName evidence="4">Multidrug transporter</fullName>
    </recommendedName>
</protein>
<dbReference type="EMBL" id="CP055263">
    <property type="protein sequence ID" value="QNF26390.1"/>
    <property type="molecule type" value="Genomic_DNA"/>
</dbReference>
<evidence type="ECO:0008006" key="4">
    <source>
        <dbReference type="Google" id="ProtNLM"/>
    </source>
</evidence>
<dbReference type="RefSeq" id="WP_157094418.1">
    <property type="nucleotide sequence ID" value="NZ_CP055263.1"/>
</dbReference>
<evidence type="ECO:0000313" key="2">
    <source>
        <dbReference type="EMBL" id="QNF26390.1"/>
    </source>
</evidence>
<dbReference type="Proteomes" id="UP000515490">
    <property type="component" value="Chromosome"/>
</dbReference>
<evidence type="ECO:0000256" key="1">
    <source>
        <dbReference type="SAM" id="MobiDB-lite"/>
    </source>
</evidence>
<feature type="region of interest" description="Disordered" evidence="1">
    <location>
        <begin position="21"/>
        <end position="50"/>
    </location>
</feature>
<accession>A0ABX6S0K6</accession>
<organism evidence="2 3">
    <name type="scientific">Metabacillus elymi</name>
    <dbReference type="NCBI Taxonomy" id="2745198"/>
    <lineage>
        <taxon>Bacteria</taxon>
        <taxon>Bacillati</taxon>
        <taxon>Bacillota</taxon>
        <taxon>Bacilli</taxon>
        <taxon>Bacillales</taxon>
        <taxon>Bacillaceae</taxon>
        <taxon>Metabacillus</taxon>
    </lineage>
</organism>
<reference evidence="2 3" key="1">
    <citation type="submission" date="2020-06" db="EMBL/GenBank/DDBJ databases">
        <title>Metabacillus dokdonensis sp. nov., isolated from the rhizosphere of Elymus tsukushiensis, a plant native to the Dokdo Islands, Republic of Korea.</title>
        <authorList>
            <person name="Lee S.Y."/>
            <person name="Hwang Y.J."/>
            <person name="Son J.S."/>
            <person name="Ghim S.Y."/>
        </authorList>
    </citation>
    <scope>NUCLEOTIDE SEQUENCE [LARGE SCALE GENOMIC DNA]</scope>
    <source>
        <strain evidence="2 3">KUDC1714</strain>
    </source>
</reference>
<feature type="compositionally biased region" description="Low complexity" evidence="1">
    <location>
        <begin position="24"/>
        <end position="33"/>
    </location>
</feature>